<keyword evidence="2" id="KW-1185">Reference proteome</keyword>
<dbReference type="AlphaFoldDB" id="A0A6I3WC40"/>
<organism evidence="1 2">
    <name type="scientific">Pseudomonas spelaei</name>
    <dbReference type="NCBI Taxonomy" id="1055469"/>
    <lineage>
        <taxon>Bacteria</taxon>
        <taxon>Pseudomonadati</taxon>
        <taxon>Pseudomonadota</taxon>
        <taxon>Gammaproteobacteria</taxon>
        <taxon>Pseudomonadales</taxon>
        <taxon>Pseudomonadaceae</taxon>
        <taxon>Pseudomonas</taxon>
    </lineage>
</organism>
<gene>
    <name evidence="1" type="ORF">GNF76_15055</name>
</gene>
<proteinExistence type="predicted"/>
<dbReference type="RefSeq" id="WP_155583936.1">
    <property type="nucleotide sequence ID" value="NZ_JBHSTH010000007.1"/>
</dbReference>
<name>A0A6I3WC40_9PSED</name>
<comment type="caution">
    <text evidence="1">The sequence shown here is derived from an EMBL/GenBank/DDBJ whole genome shotgun (WGS) entry which is preliminary data.</text>
</comment>
<protein>
    <recommendedName>
        <fullName evidence="3">DUF3077 domain-containing protein</fullName>
    </recommendedName>
</protein>
<reference evidence="1 2" key="1">
    <citation type="submission" date="2019-11" db="EMBL/GenBank/DDBJ databases">
        <title>Pseudomonas karstica sp. nov. and Pseudomonas spelaei sp. nov. from karst caves.</title>
        <authorList>
            <person name="Zeman M."/>
        </authorList>
    </citation>
    <scope>NUCLEOTIDE SEQUENCE [LARGE SCALE GENOMIC DNA]</scope>
    <source>
        <strain evidence="1 2">CCM 7893</strain>
    </source>
</reference>
<evidence type="ECO:0000313" key="2">
    <source>
        <dbReference type="Proteomes" id="UP000438196"/>
    </source>
</evidence>
<dbReference type="Pfam" id="PF19619">
    <property type="entry name" value="DUF6124"/>
    <property type="match status" value="1"/>
</dbReference>
<dbReference type="OrthoDB" id="7023044at2"/>
<evidence type="ECO:0008006" key="3">
    <source>
        <dbReference type="Google" id="ProtNLM"/>
    </source>
</evidence>
<dbReference type="Proteomes" id="UP000438196">
    <property type="component" value="Unassembled WGS sequence"/>
</dbReference>
<accession>A0A6I3WC40</accession>
<sequence>MIKHSPNPPPHQNYDSNLLQEAASRAISHYLNPANQTHKPAESPLDGLFTVRTDLDAETLLVNASQDLASISVMASHLAFEIDGMQRDIALGICRMLEGVQLLVEGALSETGGANPRPRSV</sequence>
<dbReference type="EMBL" id="WNNK01000011">
    <property type="protein sequence ID" value="MUF05671.1"/>
    <property type="molecule type" value="Genomic_DNA"/>
</dbReference>
<evidence type="ECO:0000313" key="1">
    <source>
        <dbReference type="EMBL" id="MUF05671.1"/>
    </source>
</evidence>